<sequence length="189" mass="21299">MPVTDDELARMSPSERADLARRLTRLAPVPHADEQARRRFVVVVVTAALLMIPWVAALAWTLPPRYLAGHWRTTWVGFDLVLAAALAVTAWAAVRRRQIVVLTAIVSATLLACDAWFDIMTAAGPDRWVSLATALLIELPFAGWLFYVVHALIRLSMRRMLTLSGQTVIDLPLWRMPLFGVPPRRRRRT</sequence>
<reference evidence="2" key="1">
    <citation type="submission" date="2021-01" db="EMBL/GenBank/DDBJ databases">
        <title>Whole genome shotgun sequence of Dactylosporangium siamense NBRC 106093.</title>
        <authorList>
            <person name="Komaki H."/>
            <person name="Tamura T."/>
        </authorList>
    </citation>
    <scope>NUCLEOTIDE SEQUENCE</scope>
    <source>
        <strain evidence="2">NBRC 106093</strain>
    </source>
</reference>
<keyword evidence="3" id="KW-1185">Reference proteome</keyword>
<feature type="transmembrane region" description="Helical" evidence="1">
    <location>
        <begin position="129"/>
        <end position="153"/>
    </location>
</feature>
<protein>
    <submittedName>
        <fullName evidence="2">Uncharacterized protein</fullName>
    </submittedName>
</protein>
<evidence type="ECO:0000313" key="2">
    <source>
        <dbReference type="EMBL" id="GIG42094.1"/>
    </source>
</evidence>
<dbReference type="AlphaFoldDB" id="A0A919PEK1"/>
<keyword evidence="1" id="KW-1133">Transmembrane helix</keyword>
<comment type="caution">
    <text evidence="2">The sequence shown here is derived from an EMBL/GenBank/DDBJ whole genome shotgun (WGS) entry which is preliminary data.</text>
</comment>
<evidence type="ECO:0000313" key="3">
    <source>
        <dbReference type="Proteomes" id="UP000660611"/>
    </source>
</evidence>
<dbReference type="Proteomes" id="UP000660611">
    <property type="component" value="Unassembled WGS sequence"/>
</dbReference>
<organism evidence="2 3">
    <name type="scientific">Dactylosporangium siamense</name>
    <dbReference type="NCBI Taxonomy" id="685454"/>
    <lineage>
        <taxon>Bacteria</taxon>
        <taxon>Bacillati</taxon>
        <taxon>Actinomycetota</taxon>
        <taxon>Actinomycetes</taxon>
        <taxon>Micromonosporales</taxon>
        <taxon>Micromonosporaceae</taxon>
        <taxon>Dactylosporangium</taxon>
    </lineage>
</organism>
<feature type="transmembrane region" description="Helical" evidence="1">
    <location>
        <begin position="40"/>
        <end position="62"/>
    </location>
</feature>
<name>A0A919PEK1_9ACTN</name>
<evidence type="ECO:0000256" key="1">
    <source>
        <dbReference type="SAM" id="Phobius"/>
    </source>
</evidence>
<feature type="transmembrane region" description="Helical" evidence="1">
    <location>
        <begin position="99"/>
        <end position="117"/>
    </location>
</feature>
<dbReference type="EMBL" id="BONQ01000004">
    <property type="protein sequence ID" value="GIG42094.1"/>
    <property type="molecule type" value="Genomic_DNA"/>
</dbReference>
<gene>
    <name evidence="2" type="ORF">Dsi01nite_001350</name>
</gene>
<keyword evidence="1" id="KW-0812">Transmembrane</keyword>
<accession>A0A919PEK1</accession>
<keyword evidence="1" id="KW-0472">Membrane</keyword>
<feature type="transmembrane region" description="Helical" evidence="1">
    <location>
        <begin position="74"/>
        <end position="94"/>
    </location>
</feature>
<proteinExistence type="predicted"/>